<evidence type="ECO:0000313" key="1">
    <source>
        <dbReference type="EMBL" id="PRQ05856.1"/>
    </source>
</evidence>
<dbReference type="RefSeq" id="WP_106389656.1">
    <property type="nucleotide sequence ID" value="NZ_PVNK01000005.1"/>
</dbReference>
<dbReference type="EMBL" id="PVNK01000005">
    <property type="protein sequence ID" value="PRQ05856.1"/>
    <property type="molecule type" value="Genomic_DNA"/>
</dbReference>
<name>A0A2S9YLE1_9BACT</name>
<keyword evidence="2" id="KW-1185">Reference proteome</keyword>
<gene>
    <name evidence="1" type="ORF">ENSA5_01760</name>
</gene>
<organism evidence="1 2">
    <name type="scientific">Enhygromyxa salina</name>
    <dbReference type="NCBI Taxonomy" id="215803"/>
    <lineage>
        <taxon>Bacteria</taxon>
        <taxon>Pseudomonadati</taxon>
        <taxon>Myxococcota</taxon>
        <taxon>Polyangia</taxon>
        <taxon>Nannocystales</taxon>
        <taxon>Nannocystaceae</taxon>
        <taxon>Enhygromyxa</taxon>
    </lineage>
</organism>
<protein>
    <submittedName>
        <fullName evidence="1">Uncharacterized protein</fullName>
    </submittedName>
</protein>
<accession>A0A2S9YLE1</accession>
<sequence>MATFTWSPKTFDEAVAALHDFCSHNKRALHELLRHIGAVPVPPPASDPGARLVAVNQEGDPRCAVIVFDADRESEYPIQAFGPDGAKIEGAEPS</sequence>
<dbReference type="Proteomes" id="UP000237968">
    <property type="component" value="Unassembled WGS sequence"/>
</dbReference>
<dbReference type="AlphaFoldDB" id="A0A2S9YLE1"/>
<reference evidence="1 2" key="1">
    <citation type="submission" date="2018-03" db="EMBL/GenBank/DDBJ databases">
        <title>Draft Genome Sequences of the Obligatory Marine Myxobacteria Enhygromyxa salina SWB005.</title>
        <authorList>
            <person name="Poehlein A."/>
            <person name="Moghaddam J.A."/>
            <person name="Harms H."/>
            <person name="Alanjari M."/>
            <person name="Koenig G.M."/>
            <person name="Daniel R."/>
            <person name="Schaeberle T.F."/>
        </authorList>
    </citation>
    <scope>NUCLEOTIDE SEQUENCE [LARGE SCALE GENOMIC DNA]</scope>
    <source>
        <strain evidence="1 2">SWB005</strain>
    </source>
</reference>
<proteinExistence type="predicted"/>
<evidence type="ECO:0000313" key="2">
    <source>
        <dbReference type="Proteomes" id="UP000237968"/>
    </source>
</evidence>
<comment type="caution">
    <text evidence="1">The sequence shown here is derived from an EMBL/GenBank/DDBJ whole genome shotgun (WGS) entry which is preliminary data.</text>
</comment>